<evidence type="ECO:0008006" key="4">
    <source>
        <dbReference type="Google" id="ProtNLM"/>
    </source>
</evidence>
<gene>
    <name evidence="2" type="ORF">KI387_013282</name>
</gene>
<dbReference type="PANTHER" id="PTHR35117">
    <property type="entry name" value="MYOSIN-M HEAVY PROTEIN"/>
    <property type="match status" value="1"/>
</dbReference>
<feature type="compositionally biased region" description="Polar residues" evidence="1">
    <location>
        <begin position="232"/>
        <end position="279"/>
    </location>
</feature>
<dbReference type="Proteomes" id="UP000824469">
    <property type="component" value="Unassembled WGS sequence"/>
</dbReference>
<evidence type="ECO:0000256" key="1">
    <source>
        <dbReference type="SAM" id="MobiDB-lite"/>
    </source>
</evidence>
<evidence type="ECO:0000313" key="2">
    <source>
        <dbReference type="EMBL" id="KAH9301699.1"/>
    </source>
</evidence>
<feature type="region of interest" description="Disordered" evidence="1">
    <location>
        <begin position="329"/>
        <end position="375"/>
    </location>
</feature>
<feature type="compositionally biased region" description="Polar residues" evidence="1">
    <location>
        <begin position="329"/>
        <end position="343"/>
    </location>
</feature>
<feature type="region of interest" description="Disordered" evidence="1">
    <location>
        <begin position="136"/>
        <end position="155"/>
    </location>
</feature>
<dbReference type="EMBL" id="JAHRHJ020000009">
    <property type="protein sequence ID" value="KAH9301699.1"/>
    <property type="molecule type" value="Genomic_DNA"/>
</dbReference>
<comment type="caution">
    <text evidence="2">The sequence shown here is derived from an EMBL/GenBank/DDBJ whole genome shotgun (WGS) entry which is preliminary data.</text>
</comment>
<reference evidence="2 3" key="1">
    <citation type="journal article" date="2021" name="Nat. Plants">
        <title>The Taxus genome provides insights into paclitaxel biosynthesis.</title>
        <authorList>
            <person name="Xiong X."/>
            <person name="Gou J."/>
            <person name="Liao Q."/>
            <person name="Li Y."/>
            <person name="Zhou Q."/>
            <person name="Bi G."/>
            <person name="Li C."/>
            <person name="Du R."/>
            <person name="Wang X."/>
            <person name="Sun T."/>
            <person name="Guo L."/>
            <person name="Liang H."/>
            <person name="Lu P."/>
            <person name="Wu Y."/>
            <person name="Zhang Z."/>
            <person name="Ro D.K."/>
            <person name="Shang Y."/>
            <person name="Huang S."/>
            <person name="Yan J."/>
        </authorList>
    </citation>
    <scope>NUCLEOTIDE SEQUENCE [LARGE SCALE GENOMIC DNA]</scope>
    <source>
        <strain evidence="2">Ta-2019</strain>
    </source>
</reference>
<dbReference type="OMA" id="DLDCEGI"/>
<feature type="region of interest" description="Disordered" evidence="1">
    <location>
        <begin position="232"/>
        <end position="280"/>
    </location>
</feature>
<keyword evidence="3" id="KW-1185">Reference proteome</keyword>
<accession>A0AA38CR97</accession>
<name>A0AA38CR97_TAXCH</name>
<dbReference type="PANTHER" id="PTHR35117:SF1">
    <property type="entry name" value="MYOSIN-M HEAVY PROTEIN"/>
    <property type="match status" value="1"/>
</dbReference>
<organism evidence="2 3">
    <name type="scientific">Taxus chinensis</name>
    <name type="common">Chinese yew</name>
    <name type="synonym">Taxus wallichiana var. chinensis</name>
    <dbReference type="NCBI Taxonomy" id="29808"/>
    <lineage>
        <taxon>Eukaryota</taxon>
        <taxon>Viridiplantae</taxon>
        <taxon>Streptophyta</taxon>
        <taxon>Embryophyta</taxon>
        <taxon>Tracheophyta</taxon>
        <taxon>Spermatophyta</taxon>
        <taxon>Pinopsida</taxon>
        <taxon>Pinidae</taxon>
        <taxon>Conifers II</taxon>
        <taxon>Cupressales</taxon>
        <taxon>Taxaceae</taxon>
        <taxon>Taxus</taxon>
    </lineage>
</organism>
<proteinExistence type="predicted"/>
<evidence type="ECO:0000313" key="3">
    <source>
        <dbReference type="Proteomes" id="UP000824469"/>
    </source>
</evidence>
<sequence length="516" mass="55603">MARKKVGVGSGKVTAVQVAFIVERYLAENGFNNTLAHFRSEAASLLGTAHPRQAPKSMLSLVDILDDYISLKEQRIALGQEKARIDQLFFGMQDIMYAYHSGGMLPPTATAISGPGLYASASTATNGAVATPALPLPVPVPNNKRKNPKPLPNASLTAKKSCLAAHPFDPLSGETNAQGLQMAANGIYRPSQVGQPSSHTSTYPQICYGNGQPSWGPSNSVEKLTVQSDSASIVKSSYNQPSPAFSQGKQQPLHTYSQMTSDSTCPQTPPQALSNQPDSSAFRPEVSCAINRNTILVGSTSNLGSFSGEREIVYDEQGGDQEIQNFGIRSSENLNSSITSGSPNALPMGENPGKAPPPSTLNPRKPRKREHIKSRLDFNSSVATSTVSAIRSSAKGTSTDGISTCHSSATSVEIGEGQFDFTDIPIIDPELDKFMSEFFIDFGLDSEELGSTTALLDQPDRMRELVPLIACNEQTGFIKNRHILDIVIVVWEGMEWARISNQKALFIKIDFEKAYD</sequence>
<protein>
    <recommendedName>
        <fullName evidence="4">LisH domain-containing protein</fullName>
    </recommendedName>
</protein>
<dbReference type="AlphaFoldDB" id="A0AA38CR97"/>